<gene>
    <name evidence="8" type="ORF">A2Y67_01385</name>
</gene>
<protein>
    <recommendedName>
        <fullName evidence="7">Thioredoxin domain-containing protein</fullName>
    </recommendedName>
</protein>
<keyword evidence="6" id="KW-0812">Transmembrane</keyword>
<evidence type="ECO:0000256" key="3">
    <source>
        <dbReference type="ARBA" id="ARBA00023002"/>
    </source>
</evidence>
<keyword evidence="5" id="KW-0676">Redox-active center</keyword>
<dbReference type="PROSITE" id="PS51352">
    <property type="entry name" value="THIOREDOXIN_2"/>
    <property type="match status" value="1"/>
</dbReference>
<keyword evidence="4" id="KW-1015">Disulfide bond</keyword>
<dbReference type="InterPro" id="IPR012336">
    <property type="entry name" value="Thioredoxin-like_fold"/>
</dbReference>
<keyword evidence="6" id="KW-0472">Membrane</keyword>
<dbReference type="InterPro" id="IPR013766">
    <property type="entry name" value="Thioredoxin_domain"/>
</dbReference>
<evidence type="ECO:0000256" key="5">
    <source>
        <dbReference type="ARBA" id="ARBA00023284"/>
    </source>
</evidence>
<dbReference type="SUPFAM" id="SSF52833">
    <property type="entry name" value="Thioredoxin-like"/>
    <property type="match status" value="1"/>
</dbReference>
<evidence type="ECO:0000259" key="7">
    <source>
        <dbReference type="PROSITE" id="PS51352"/>
    </source>
</evidence>
<comment type="similarity">
    <text evidence="1">Belongs to the thioredoxin family. DsbA subfamily.</text>
</comment>
<evidence type="ECO:0000313" key="9">
    <source>
        <dbReference type="Proteomes" id="UP000176260"/>
    </source>
</evidence>
<dbReference type="Pfam" id="PF13462">
    <property type="entry name" value="Thioredoxin_4"/>
    <property type="match status" value="1"/>
</dbReference>
<feature type="domain" description="Thioredoxin" evidence="7">
    <location>
        <begin position="52"/>
        <end position="238"/>
    </location>
</feature>
<keyword evidence="3" id="KW-0560">Oxidoreductase</keyword>
<accession>A0A1G1XTR6</accession>
<keyword evidence="6" id="KW-1133">Transmembrane helix</keyword>
<evidence type="ECO:0000256" key="6">
    <source>
        <dbReference type="SAM" id="Phobius"/>
    </source>
</evidence>
<dbReference type="Gene3D" id="3.40.30.10">
    <property type="entry name" value="Glutaredoxin"/>
    <property type="match status" value="1"/>
</dbReference>
<evidence type="ECO:0000256" key="2">
    <source>
        <dbReference type="ARBA" id="ARBA00022729"/>
    </source>
</evidence>
<feature type="transmembrane region" description="Helical" evidence="6">
    <location>
        <begin position="14"/>
        <end position="38"/>
    </location>
</feature>
<comment type="caution">
    <text evidence="8">The sequence shown here is derived from an EMBL/GenBank/DDBJ whole genome shotgun (WGS) entry which is preliminary data.</text>
</comment>
<evidence type="ECO:0000313" key="8">
    <source>
        <dbReference type="EMBL" id="OGY42697.1"/>
    </source>
</evidence>
<organism evidence="8 9">
    <name type="scientific">Candidatus Buchananbacteria bacterium RBG_13_39_9</name>
    <dbReference type="NCBI Taxonomy" id="1797531"/>
    <lineage>
        <taxon>Bacteria</taxon>
        <taxon>Candidatus Buchananiibacteriota</taxon>
    </lineage>
</organism>
<dbReference type="AlphaFoldDB" id="A0A1G1XTR6"/>
<evidence type="ECO:0000256" key="4">
    <source>
        <dbReference type="ARBA" id="ARBA00023157"/>
    </source>
</evidence>
<reference evidence="8 9" key="1">
    <citation type="journal article" date="2016" name="Nat. Commun.">
        <title>Thousands of microbial genomes shed light on interconnected biogeochemical processes in an aquifer system.</title>
        <authorList>
            <person name="Anantharaman K."/>
            <person name="Brown C.T."/>
            <person name="Hug L.A."/>
            <person name="Sharon I."/>
            <person name="Castelle C.J."/>
            <person name="Probst A.J."/>
            <person name="Thomas B.C."/>
            <person name="Singh A."/>
            <person name="Wilkins M.J."/>
            <person name="Karaoz U."/>
            <person name="Brodie E.L."/>
            <person name="Williams K.H."/>
            <person name="Hubbard S.S."/>
            <person name="Banfield J.F."/>
        </authorList>
    </citation>
    <scope>NUCLEOTIDE SEQUENCE [LARGE SCALE GENOMIC DNA]</scope>
</reference>
<name>A0A1G1XTR6_9BACT</name>
<proteinExistence type="inferred from homology"/>
<dbReference type="PANTHER" id="PTHR13887">
    <property type="entry name" value="GLUTATHIONE S-TRANSFERASE KAPPA"/>
    <property type="match status" value="1"/>
</dbReference>
<dbReference type="PANTHER" id="PTHR13887:SF14">
    <property type="entry name" value="DISULFIDE BOND FORMATION PROTEIN D"/>
    <property type="match status" value="1"/>
</dbReference>
<dbReference type="InterPro" id="IPR036249">
    <property type="entry name" value="Thioredoxin-like_sf"/>
</dbReference>
<dbReference type="EMBL" id="MHIA01000008">
    <property type="protein sequence ID" value="OGY42697.1"/>
    <property type="molecule type" value="Genomic_DNA"/>
</dbReference>
<keyword evidence="2" id="KW-0732">Signal</keyword>
<evidence type="ECO:0000256" key="1">
    <source>
        <dbReference type="ARBA" id="ARBA00005791"/>
    </source>
</evidence>
<dbReference type="GO" id="GO:0016491">
    <property type="term" value="F:oxidoreductase activity"/>
    <property type="evidence" value="ECO:0007669"/>
    <property type="project" value="UniProtKB-KW"/>
</dbReference>
<sequence length="241" mass="27628">MAQEERTKRWHQRWWGIIILLGLAIFLFFFAIFIYQFVDIVASQTEIISDNLKLSQQLSQNNTDLLNRKLIESTDDPSLGPAEAKIIIVEFADFQCPYCKEAYPIVRRLHEIYPKDVKIIFRDFPNTSDHPDALNSALAANCAADQGKFWEMHDLIFANQSNLSAANLSLLISQLGLDLNQYNQCFSKQKYTNEIFNDLQDGIKLDVSGTPTFFINGVKVPGVISLENFKQVIDKFLQQQK</sequence>
<dbReference type="Proteomes" id="UP000176260">
    <property type="component" value="Unassembled WGS sequence"/>
</dbReference>